<dbReference type="EMBL" id="GG704916">
    <property type="protein sequence ID" value="EAS33062.3"/>
    <property type="molecule type" value="Genomic_DNA"/>
</dbReference>
<feature type="region of interest" description="Disordered" evidence="1">
    <location>
        <begin position="1"/>
        <end position="21"/>
    </location>
</feature>
<reference evidence="3" key="1">
    <citation type="journal article" date="2009" name="Genome Res.">
        <title>Comparative genomic analyses of the human fungal pathogens Coccidioides and their relatives.</title>
        <authorList>
            <person name="Sharpton T.J."/>
            <person name="Stajich J.E."/>
            <person name="Rounsley S.D."/>
            <person name="Gardner M.J."/>
            <person name="Wortman J.R."/>
            <person name="Jordar V.S."/>
            <person name="Maiti R."/>
            <person name="Kodira C.D."/>
            <person name="Neafsey D.E."/>
            <person name="Zeng Q."/>
            <person name="Hung C.-Y."/>
            <person name="McMahan C."/>
            <person name="Muszewska A."/>
            <person name="Grynberg M."/>
            <person name="Mandel M.A."/>
            <person name="Kellner E.M."/>
            <person name="Barker B.M."/>
            <person name="Galgiani J.N."/>
            <person name="Orbach M.J."/>
            <person name="Kirkland T.N."/>
            <person name="Cole G.T."/>
            <person name="Henn M.R."/>
            <person name="Birren B.W."/>
            <person name="Taylor J.W."/>
        </authorList>
    </citation>
    <scope>NUCLEOTIDE SEQUENCE [LARGE SCALE GENOMIC DNA]</scope>
    <source>
        <strain evidence="3">RS</strain>
    </source>
</reference>
<organism evidence="2 3">
    <name type="scientific">Coccidioides immitis (strain RS)</name>
    <name type="common">Valley fever fungus</name>
    <dbReference type="NCBI Taxonomy" id="246410"/>
    <lineage>
        <taxon>Eukaryota</taxon>
        <taxon>Fungi</taxon>
        <taxon>Dikarya</taxon>
        <taxon>Ascomycota</taxon>
        <taxon>Pezizomycotina</taxon>
        <taxon>Eurotiomycetes</taxon>
        <taxon>Eurotiomycetidae</taxon>
        <taxon>Onygenales</taxon>
        <taxon>Onygenaceae</taxon>
        <taxon>Coccidioides</taxon>
    </lineage>
</organism>
<evidence type="ECO:0000313" key="3">
    <source>
        <dbReference type="Proteomes" id="UP000001261"/>
    </source>
</evidence>
<protein>
    <submittedName>
        <fullName evidence="2">Uncharacterized protein</fullName>
    </submittedName>
</protein>
<proteinExistence type="predicted"/>
<accession>J3KCR6</accession>
<dbReference type="VEuPathDB" id="FungiDB:CIMG_13764"/>
<reference evidence="3" key="2">
    <citation type="journal article" date="2010" name="Genome Res.">
        <title>Population genomic sequencing of Coccidioides fungi reveals recent hybridization and transposon control.</title>
        <authorList>
            <person name="Neafsey D.E."/>
            <person name="Barker B.M."/>
            <person name="Sharpton T.J."/>
            <person name="Stajich J.E."/>
            <person name="Park D.J."/>
            <person name="Whiston E."/>
            <person name="Hung C.-Y."/>
            <person name="McMahan C."/>
            <person name="White J."/>
            <person name="Sykes S."/>
            <person name="Heiman D."/>
            <person name="Young S."/>
            <person name="Zeng Q."/>
            <person name="Abouelleil A."/>
            <person name="Aftuck L."/>
            <person name="Bessette D."/>
            <person name="Brown A."/>
            <person name="FitzGerald M."/>
            <person name="Lui A."/>
            <person name="Macdonald J.P."/>
            <person name="Priest M."/>
            <person name="Orbach M.J."/>
            <person name="Galgiani J.N."/>
            <person name="Kirkland T.N."/>
            <person name="Cole G.T."/>
            <person name="Birren B.W."/>
            <person name="Henn M.R."/>
            <person name="Taylor J.W."/>
            <person name="Rounsley S.D."/>
        </authorList>
    </citation>
    <scope>GENOME REANNOTATION</scope>
    <source>
        <strain evidence="3">RS</strain>
    </source>
</reference>
<keyword evidence="3" id="KW-1185">Reference proteome</keyword>
<dbReference type="KEGG" id="cim:CIMG_13764"/>
<sequence length="83" mass="9514">MEGHAAQQGPRSIGPQEQPRPYLCMSNLPRLQFLQSRLFGKIEAIKREKLGLHYRELPAKTHGPDWFDRLLNMPSRLGSKMSA</sequence>
<dbReference type="AlphaFoldDB" id="J3KCR6"/>
<dbReference type="GeneID" id="24165391"/>
<evidence type="ECO:0000256" key="1">
    <source>
        <dbReference type="SAM" id="MobiDB-lite"/>
    </source>
</evidence>
<dbReference type="RefSeq" id="XP_001244645.1">
    <property type="nucleotide sequence ID" value="XM_001244644.1"/>
</dbReference>
<dbReference type="Proteomes" id="UP000001261">
    <property type="component" value="Unassembled WGS sequence"/>
</dbReference>
<dbReference type="InParanoid" id="J3KCR6"/>
<evidence type="ECO:0000313" key="2">
    <source>
        <dbReference type="EMBL" id="EAS33062.3"/>
    </source>
</evidence>
<gene>
    <name evidence="2" type="ORF">CIMG_13764</name>
</gene>
<name>J3KCR6_COCIM</name>